<sequence>MEVRGQCRTAEHRTGASRGGLECLGGANGMIRTTRRGSATGSLRRLWDGGHRRG</sequence>
<dbReference type="Proteomes" id="UP000009026">
    <property type="component" value="Chromosome"/>
</dbReference>
<evidence type="ECO:0000256" key="1">
    <source>
        <dbReference type="SAM" id="MobiDB-lite"/>
    </source>
</evidence>
<accession>A0A0H4WY24</accession>
<feature type="region of interest" description="Disordered" evidence="1">
    <location>
        <begin position="1"/>
        <end position="20"/>
    </location>
</feature>
<keyword evidence="3" id="KW-1185">Reference proteome</keyword>
<dbReference type="AlphaFoldDB" id="A0A0H4WY24"/>
<dbReference type="STRING" id="1297742.A176_005223"/>
<feature type="compositionally biased region" description="Basic and acidic residues" evidence="1">
    <location>
        <begin position="1"/>
        <end position="14"/>
    </location>
</feature>
<dbReference type="PATRIC" id="fig|1297742.4.peg.5302"/>
<evidence type="ECO:0000313" key="2">
    <source>
        <dbReference type="EMBL" id="AKQ68311.1"/>
    </source>
</evidence>
<feature type="compositionally biased region" description="Basic and acidic residues" evidence="1">
    <location>
        <begin position="45"/>
        <end position="54"/>
    </location>
</feature>
<name>A0A0H4WY24_9BACT</name>
<reference evidence="2 3" key="1">
    <citation type="journal article" date="2016" name="PLoS ONE">
        <title>Complete Genome Sequence and Comparative Genomics of a Novel Myxobacterium Myxococcus hansupus.</title>
        <authorList>
            <person name="Sharma G."/>
            <person name="Narwani T."/>
            <person name="Subramanian S."/>
        </authorList>
    </citation>
    <scope>NUCLEOTIDE SEQUENCE [LARGE SCALE GENOMIC DNA]</scope>
    <source>
        <strain evidence="3">mixupus</strain>
    </source>
</reference>
<dbReference type="EMBL" id="CP012109">
    <property type="protein sequence ID" value="AKQ68311.1"/>
    <property type="molecule type" value="Genomic_DNA"/>
</dbReference>
<dbReference type="KEGG" id="mym:A176_005223"/>
<evidence type="ECO:0000313" key="3">
    <source>
        <dbReference type="Proteomes" id="UP000009026"/>
    </source>
</evidence>
<gene>
    <name evidence="2" type="ORF">A176_005223</name>
</gene>
<proteinExistence type="predicted"/>
<protein>
    <submittedName>
        <fullName evidence="2">Uncharacterized protein</fullName>
    </submittedName>
</protein>
<organism evidence="2 3">
    <name type="scientific">Pseudomyxococcus hansupus</name>
    <dbReference type="NCBI Taxonomy" id="1297742"/>
    <lineage>
        <taxon>Bacteria</taxon>
        <taxon>Pseudomonadati</taxon>
        <taxon>Myxococcota</taxon>
        <taxon>Myxococcia</taxon>
        <taxon>Myxococcales</taxon>
        <taxon>Cystobacterineae</taxon>
        <taxon>Myxococcaceae</taxon>
        <taxon>Pseudomyxococcus</taxon>
    </lineage>
</organism>
<feature type="region of interest" description="Disordered" evidence="1">
    <location>
        <begin position="32"/>
        <end position="54"/>
    </location>
</feature>